<evidence type="ECO:0000256" key="6">
    <source>
        <dbReference type="ARBA" id="ARBA00022759"/>
    </source>
</evidence>
<feature type="binding site" evidence="9">
    <location>
        <position position="35"/>
    </location>
    <ligand>
        <name>a divalent metal cation</name>
        <dbReference type="ChEBI" id="CHEBI:60240"/>
    </ligand>
</feature>
<dbReference type="PANTHER" id="PTHR10954:SF7">
    <property type="entry name" value="RIBONUCLEASE H2 SUBUNIT A"/>
    <property type="match status" value="1"/>
</dbReference>
<evidence type="ECO:0000256" key="1">
    <source>
        <dbReference type="ARBA" id="ARBA00000077"/>
    </source>
</evidence>
<dbReference type="Pfam" id="PF01351">
    <property type="entry name" value="RNase_HII"/>
    <property type="match status" value="1"/>
</dbReference>
<dbReference type="PANTHER" id="PTHR10954">
    <property type="entry name" value="RIBONUCLEASE H2 SUBUNIT A"/>
    <property type="match status" value="1"/>
</dbReference>
<dbReference type="Proteomes" id="UP000694867">
    <property type="component" value="Unplaced"/>
</dbReference>
<dbReference type="FunFam" id="1.10.10.460:FF:000001">
    <property type="entry name" value="Ribonuclease"/>
    <property type="match status" value="1"/>
</dbReference>
<dbReference type="InterPro" id="IPR001352">
    <property type="entry name" value="RNase_HII/HIII"/>
</dbReference>
<evidence type="ECO:0000256" key="9">
    <source>
        <dbReference type="PROSITE-ProRule" id="PRU01319"/>
    </source>
</evidence>
<evidence type="ECO:0000256" key="3">
    <source>
        <dbReference type="ARBA" id="ARBA00007058"/>
    </source>
</evidence>
<dbReference type="GO" id="GO:0003723">
    <property type="term" value="F:RNA binding"/>
    <property type="evidence" value="ECO:0007669"/>
    <property type="project" value="UniProtKB-UniRule"/>
</dbReference>
<dbReference type="FunFam" id="3.30.420.10:FF:000016">
    <property type="entry name" value="Ribonuclease"/>
    <property type="match status" value="1"/>
</dbReference>
<dbReference type="Gene3D" id="1.10.10.460">
    <property type="entry name" value="Ribonuclease hii. Domain 2"/>
    <property type="match status" value="1"/>
</dbReference>
<proteinExistence type="inferred from homology"/>
<dbReference type="GO" id="GO:0004523">
    <property type="term" value="F:RNA-DNA hybrid ribonuclease activity"/>
    <property type="evidence" value="ECO:0007669"/>
    <property type="project" value="UniProtKB-UniRule"/>
</dbReference>
<keyword evidence="4 9" id="KW-0540">Nuclease</keyword>
<evidence type="ECO:0000256" key="5">
    <source>
        <dbReference type="ARBA" id="ARBA00022723"/>
    </source>
</evidence>
<keyword evidence="5 9" id="KW-0479">Metal-binding</keyword>
<comment type="cofactor">
    <cofactor evidence="9">
        <name>Mn(2+)</name>
        <dbReference type="ChEBI" id="CHEBI:29035"/>
    </cofactor>
    <cofactor evidence="9">
        <name>Mg(2+)</name>
        <dbReference type="ChEBI" id="CHEBI:18420"/>
    </cofactor>
    <text evidence="9">Manganese or magnesium. Binds 1 divalent metal ion per monomer in the absence of substrate. May bind a second metal ion after substrate binding.</text>
</comment>
<keyword evidence="6 9" id="KW-0255">Endonuclease</keyword>
<dbReference type="PROSITE" id="PS51975">
    <property type="entry name" value="RNASE_H_2"/>
    <property type="match status" value="1"/>
</dbReference>
<comment type="cofactor">
    <cofactor evidence="2">
        <name>Mg(2+)</name>
        <dbReference type="ChEBI" id="CHEBI:18420"/>
    </cofactor>
</comment>
<dbReference type="InterPro" id="IPR036397">
    <property type="entry name" value="RNaseH_sf"/>
</dbReference>
<comment type="catalytic activity">
    <reaction evidence="1 9 10">
        <text>Endonucleolytic cleavage to 5'-phosphomonoester.</text>
        <dbReference type="EC" id="3.1.26.4"/>
    </reaction>
</comment>
<dbReference type="AlphaFoldDB" id="A0AAJ6VWI6"/>
<comment type="similarity">
    <text evidence="3">Belongs to the RNase HII family. Eukaryotic subfamily.</text>
</comment>
<dbReference type="SUPFAM" id="SSF53098">
    <property type="entry name" value="Ribonuclease H-like"/>
    <property type="match status" value="1"/>
</dbReference>
<feature type="binding site" evidence="9">
    <location>
        <position position="145"/>
    </location>
    <ligand>
        <name>a divalent metal cation</name>
        <dbReference type="ChEBI" id="CHEBI:60240"/>
    </ligand>
</feature>
<evidence type="ECO:0000313" key="13">
    <source>
        <dbReference type="RefSeq" id="XP_003740688.1"/>
    </source>
</evidence>
<dbReference type="GO" id="GO:0006298">
    <property type="term" value="P:mismatch repair"/>
    <property type="evidence" value="ECO:0007669"/>
    <property type="project" value="TreeGrafter"/>
</dbReference>
<keyword evidence="7 9" id="KW-0378">Hydrolase</keyword>
<dbReference type="GO" id="GO:0043137">
    <property type="term" value="P:DNA replication, removal of RNA primer"/>
    <property type="evidence" value="ECO:0007669"/>
    <property type="project" value="TreeGrafter"/>
</dbReference>
<dbReference type="InterPro" id="IPR004649">
    <property type="entry name" value="RNase_H2_suA"/>
</dbReference>
<dbReference type="InterPro" id="IPR023160">
    <property type="entry name" value="RNase_HII_hlx-loop-hlx_cap_dom"/>
</dbReference>
<sequence>MDAVDNWVDNSINLEISSTEEPTLCFEEDCVLGIDEAGRGPVLGPMVYGTAYWPLSKSKHFGEMGLDDSKVLSEADREKLFELYNKENAISGWHLVCISPVTISKSMLAKDNQRESLNELSHNAAIHLIRVTLRRGVRVTEVYVDTVGPPEKYEAKLQALFPEIKITVSKKADSLFKCVSAASICAKVARDRALKSWSWREGTTYEKIGSGYPGDPVTKKFLRDSCDPIFGFPSVTRFSWSTAEDLLAKEHVKVQWTLESNKKSKGAMDLFVKKEATPKEDAFFTNRCIQQVVSL</sequence>
<comment type="function">
    <text evidence="10">Endonuclease that specifically degrades the RNA of RNA-DNA hybrids.</text>
</comment>
<dbReference type="NCBIfam" id="TIGR00729">
    <property type="entry name" value="ribonuclease HII"/>
    <property type="match status" value="1"/>
</dbReference>
<evidence type="ECO:0000256" key="7">
    <source>
        <dbReference type="ARBA" id="ARBA00022801"/>
    </source>
</evidence>
<dbReference type="InterPro" id="IPR012337">
    <property type="entry name" value="RNaseH-like_sf"/>
</dbReference>
<dbReference type="InterPro" id="IPR024567">
    <property type="entry name" value="RNase_HII/HIII_dom"/>
</dbReference>
<evidence type="ECO:0000256" key="8">
    <source>
        <dbReference type="ARBA" id="ARBA00024981"/>
    </source>
</evidence>
<feature type="binding site" evidence="9">
    <location>
        <position position="36"/>
    </location>
    <ligand>
        <name>a divalent metal cation</name>
        <dbReference type="ChEBI" id="CHEBI:60240"/>
    </ligand>
</feature>
<reference evidence="13" key="1">
    <citation type="submission" date="2025-08" db="UniProtKB">
        <authorList>
            <consortium name="RefSeq"/>
        </authorList>
    </citation>
    <scope>IDENTIFICATION</scope>
</reference>
<dbReference type="GeneID" id="100902302"/>
<dbReference type="Gene3D" id="3.30.420.10">
    <property type="entry name" value="Ribonuclease H-like superfamily/Ribonuclease H"/>
    <property type="match status" value="1"/>
</dbReference>
<comment type="function">
    <text evidence="8">Catalytic subunit of RNase HII, an endonuclease that specifically degrades the RNA of RNA:DNA hybrids. Participates in DNA replication, possibly by mediating the removal of lagging-strand Okazaki fragment RNA primers during DNA replication. Mediates the excision of single ribonucleotides from DNA:RNA duplexes.</text>
</comment>
<keyword evidence="12" id="KW-1185">Reference proteome</keyword>
<dbReference type="RefSeq" id="XP_003740688.1">
    <property type="nucleotide sequence ID" value="XM_003740640.2"/>
</dbReference>
<dbReference type="GO" id="GO:0046872">
    <property type="term" value="F:metal ion binding"/>
    <property type="evidence" value="ECO:0007669"/>
    <property type="project" value="UniProtKB-KW"/>
</dbReference>
<organism evidence="12 13">
    <name type="scientific">Galendromus occidentalis</name>
    <name type="common">western predatory mite</name>
    <dbReference type="NCBI Taxonomy" id="34638"/>
    <lineage>
        <taxon>Eukaryota</taxon>
        <taxon>Metazoa</taxon>
        <taxon>Ecdysozoa</taxon>
        <taxon>Arthropoda</taxon>
        <taxon>Chelicerata</taxon>
        <taxon>Arachnida</taxon>
        <taxon>Acari</taxon>
        <taxon>Parasitiformes</taxon>
        <taxon>Mesostigmata</taxon>
        <taxon>Gamasina</taxon>
        <taxon>Phytoseioidea</taxon>
        <taxon>Phytoseiidae</taxon>
        <taxon>Typhlodrominae</taxon>
        <taxon>Galendromus</taxon>
    </lineage>
</organism>
<dbReference type="EC" id="3.1.26.4" evidence="10"/>
<evidence type="ECO:0000313" key="12">
    <source>
        <dbReference type="Proteomes" id="UP000694867"/>
    </source>
</evidence>
<dbReference type="KEGG" id="goe:100902302"/>
<feature type="domain" description="RNase H type-2" evidence="11">
    <location>
        <begin position="29"/>
        <end position="252"/>
    </location>
</feature>
<name>A0AAJ6VWI6_9ACAR</name>
<evidence type="ECO:0000256" key="2">
    <source>
        <dbReference type="ARBA" id="ARBA00001946"/>
    </source>
</evidence>
<protein>
    <recommendedName>
        <fullName evidence="10">Ribonuclease</fullName>
        <ecNumber evidence="10">3.1.26.4</ecNumber>
    </recommendedName>
</protein>
<dbReference type="GO" id="GO:0032299">
    <property type="term" value="C:ribonuclease H2 complex"/>
    <property type="evidence" value="ECO:0007669"/>
    <property type="project" value="UniProtKB-ARBA"/>
</dbReference>
<gene>
    <name evidence="13" type="primary">LOC100902302</name>
</gene>
<evidence type="ECO:0000259" key="11">
    <source>
        <dbReference type="PROSITE" id="PS51975"/>
    </source>
</evidence>
<evidence type="ECO:0000256" key="4">
    <source>
        <dbReference type="ARBA" id="ARBA00022722"/>
    </source>
</evidence>
<evidence type="ECO:0000256" key="10">
    <source>
        <dbReference type="RuleBase" id="RU003515"/>
    </source>
</evidence>
<dbReference type="CDD" id="cd07181">
    <property type="entry name" value="RNase_HII_eukaryota_like"/>
    <property type="match status" value="1"/>
</dbReference>
<accession>A0AAJ6VWI6</accession>